<reference evidence="4 5" key="1">
    <citation type="journal article" date="2024" name="Int. J. Mol. Sci.">
        <title>Exploration of Alicyclobacillus spp. Genome in Search of Antibiotic Resistance.</title>
        <authorList>
            <person name="Bucka-Kolendo J."/>
            <person name="Kiousi D.E."/>
            <person name="Dekowska A."/>
            <person name="Mikolajczuk-Szczyrba A."/>
            <person name="Karadedos D.M."/>
            <person name="Michael P."/>
            <person name="Galanis A."/>
            <person name="Sokolowska B."/>
        </authorList>
    </citation>
    <scope>NUCLEOTIDE SEQUENCE [LARGE SCALE GENOMIC DNA]</scope>
    <source>
        <strain evidence="4 5">KKP 3000</strain>
    </source>
</reference>
<organism evidence="4 5">
    <name type="scientific">Alicyclobacillus fastidiosus</name>
    <dbReference type="NCBI Taxonomy" id="392011"/>
    <lineage>
        <taxon>Bacteria</taxon>
        <taxon>Bacillati</taxon>
        <taxon>Bacillota</taxon>
        <taxon>Bacilli</taxon>
        <taxon>Bacillales</taxon>
        <taxon>Alicyclobacillaceae</taxon>
        <taxon>Alicyclobacillus</taxon>
    </lineage>
</organism>
<proteinExistence type="inferred from homology"/>
<evidence type="ECO:0000256" key="1">
    <source>
        <dbReference type="ARBA" id="ARBA00093462"/>
    </source>
</evidence>
<name>A0ABV5ALL4_9BACL</name>
<dbReference type="Pfam" id="PF07261">
    <property type="entry name" value="DnaB_2"/>
    <property type="match status" value="1"/>
</dbReference>
<keyword evidence="5" id="KW-1185">Reference proteome</keyword>
<evidence type="ECO:0000313" key="5">
    <source>
        <dbReference type="Proteomes" id="UP001579974"/>
    </source>
</evidence>
<accession>A0ABV5ALL4</accession>
<feature type="compositionally biased region" description="Basic and acidic residues" evidence="2">
    <location>
        <begin position="272"/>
        <end position="286"/>
    </location>
</feature>
<feature type="domain" description="DnaB/C C-terminal" evidence="3">
    <location>
        <begin position="218"/>
        <end position="262"/>
    </location>
</feature>
<comment type="caution">
    <text evidence="4">The sequence shown here is derived from an EMBL/GenBank/DDBJ whole genome shotgun (WGS) entry which is preliminary data.</text>
</comment>
<feature type="region of interest" description="Disordered" evidence="2">
    <location>
        <begin position="270"/>
        <end position="291"/>
    </location>
</feature>
<dbReference type="SUPFAM" id="SSF158499">
    <property type="entry name" value="DnaD domain-like"/>
    <property type="match status" value="1"/>
</dbReference>
<sequence length="304" mass="35531">MQLHNRQIKATFWKDPELVQWPRDLRWFYEGLIQLADDSGCLEDSPFAFKLELFPSPIDADITIEVLEEWRNQLVMAGKIIPYSSGKKRCLYLSNFQKHQTLKNPQQPDVPLPEWIEWITYESNKKAGKYEIRKDILSDYLQSSYDVLLREVNRSEFNLIQEKRREEELNQVELALSEMSATDETSESKHSSSFDPRLKKLSESYQTSGMGQVDGTVKEFLLDWMALYSDEWIENAFREAIIQNKRRASYVNSILQNWTADGGMRITLTASSRKETSDGRTRESTKSSEYGEDVQDAFYRGWNT</sequence>
<dbReference type="InterPro" id="IPR034829">
    <property type="entry name" value="DnaD-like_sf"/>
</dbReference>
<dbReference type="InterPro" id="IPR006343">
    <property type="entry name" value="DnaB/C_C"/>
</dbReference>
<dbReference type="RefSeq" id="WP_275474269.1">
    <property type="nucleotide sequence ID" value="NZ_CP162940.1"/>
</dbReference>
<comment type="similarity">
    <text evidence="1">Belongs to the DnaB/DnaD family.</text>
</comment>
<evidence type="ECO:0000259" key="3">
    <source>
        <dbReference type="Pfam" id="PF07261"/>
    </source>
</evidence>
<protein>
    <submittedName>
        <fullName evidence="4">DnaD domain protein</fullName>
    </submittedName>
</protein>
<dbReference type="NCBIfam" id="TIGR01446">
    <property type="entry name" value="DnaD_dom"/>
    <property type="match status" value="1"/>
</dbReference>
<dbReference type="Proteomes" id="UP001579974">
    <property type="component" value="Unassembled WGS sequence"/>
</dbReference>
<evidence type="ECO:0000256" key="2">
    <source>
        <dbReference type="SAM" id="MobiDB-lite"/>
    </source>
</evidence>
<evidence type="ECO:0000313" key="4">
    <source>
        <dbReference type="EMBL" id="MFB5192690.1"/>
    </source>
</evidence>
<dbReference type="Gene3D" id="1.10.10.630">
    <property type="entry name" value="DnaD domain-like"/>
    <property type="match status" value="1"/>
</dbReference>
<dbReference type="EMBL" id="JBDXSU010000026">
    <property type="protein sequence ID" value="MFB5192690.1"/>
    <property type="molecule type" value="Genomic_DNA"/>
</dbReference>
<gene>
    <name evidence="4" type="ORF">KKP3000_001899</name>
</gene>